<dbReference type="Proteomes" id="UP000250223">
    <property type="component" value="Unassembled WGS sequence"/>
</dbReference>
<gene>
    <name evidence="3" type="ORF">NCTC13028_02136</name>
</gene>
<evidence type="ECO:0000259" key="2">
    <source>
        <dbReference type="Pfam" id="PF00884"/>
    </source>
</evidence>
<organism evidence="3 4">
    <name type="scientific">Clostridium cochlearium</name>
    <dbReference type="NCBI Taxonomy" id="1494"/>
    <lineage>
        <taxon>Bacteria</taxon>
        <taxon>Bacillati</taxon>
        <taxon>Bacillota</taxon>
        <taxon>Clostridia</taxon>
        <taxon>Eubacteriales</taxon>
        <taxon>Clostridiaceae</taxon>
        <taxon>Clostridium</taxon>
    </lineage>
</organism>
<sequence length="668" mass="78174">MFELERLKKTEVKKYIEEGNLQEAKIALKEYKKLNPCDMEVYCMESIIEFLNGNYKEAESCLIDIYDKYEFNFDINYNLGVIQIHQKNYMDATKYLIKAMIIDSSKYKIVEDVLVTIPVESLNSEQFDKIKKEEYAYFSNYKRSFPVKNEKELYVGKCIKLKEKSYYCGIYDYYFPERDGLLPEYGNNACGLFKTEVLPGRKVKKATFDIKNKSILPIMKINQSNISVIINNNEKFDLENNLVNRFYYYPINKNTTVTVNSEDEFVVGDIIEIKVDKSKPKLILNIFVDGLSQKFLEDNGIEKFMPNTYNFFKEGTICNNSYVSGEWTYVSMASFFTGEYTKNHRVFQPDYDTENIFHKELYSEILKENGYFCSRIDGDWRSTPTYGYIKGLDRFLYQPSIRGMHSDNVVMESIEHLEAFKGKNNFLWICIPDLHDIADEYETRLSTQVKSSINNRVFEKTNESSVKKKYDNNKIERYGVQMKRIDTYLQVLFNYIKDNYSDDEFVVSLFADHGQGYLVDTDEFLDEGRTNVAMMFRGKNIPKGQCNELIQGLDLFPIILNSIGMGNVDIKDGNVPKYFGGSNEREYTITESVFPNNPYRLAINDLNHKFFFNTKDLCTKDGRVQLQNFNVKLINKLTGKDETNICKEKTEKYTNIAINHIKEFIIID</sequence>
<dbReference type="Gene3D" id="1.25.40.10">
    <property type="entry name" value="Tetratricopeptide repeat domain"/>
    <property type="match status" value="1"/>
</dbReference>
<dbReference type="InterPro" id="IPR050738">
    <property type="entry name" value="Sulfatase"/>
</dbReference>
<dbReference type="RefSeq" id="WP_111921725.1">
    <property type="nucleotide sequence ID" value="NZ_UAWC01000025.1"/>
</dbReference>
<dbReference type="Pfam" id="PF00884">
    <property type="entry name" value="Sulfatase"/>
    <property type="match status" value="1"/>
</dbReference>
<dbReference type="SUPFAM" id="SSF48452">
    <property type="entry name" value="TPR-like"/>
    <property type="match status" value="1"/>
</dbReference>
<dbReference type="EMBL" id="UAWC01000025">
    <property type="protein sequence ID" value="SQB35736.1"/>
    <property type="molecule type" value="Genomic_DNA"/>
</dbReference>
<proteinExistence type="inferred from homology"/>
<accession>A0A2X2W307</accession>
<evidence type="ECO:0000313" key="3">
    <source>
        <dbReference type="EMBL" id="SQB35736.1"/>
    </source>
</evidence>
<dbReference type="SUPFAM" id="SSF53649">
    <property type="entry name" value="Alkaline phosphatase-like"/>
    <property type="match status" value="1"/>
</dbReference>
<dbReference type="InterPro" id="IPR011990">
    <property type="entry name" value="TPR-like_helical_dom_sf"/>
</dbReference>
<dbReference type="AlphaFoldDB" id="A0A2X2W307"/>
<reference evidence="3 4" key="1">
    <citation type="submission" date="2018-06" db="EMBL/GenBank/DDBJ databases">
        <authorList>
            <consortium name="Pathogen Informatics"/>
            <person name="Doyle S."/>
        </authorList>
    </citation>
    <scope>NUCLEOTIDE SEQUENCE [LARGE SCALE GENOMIC DNA]</scope>
    <source>
        <strain evidence="3 4">NCTC13028</strain>
    </source>
</reference>
<evidence type="ECO:0000256" key="1">
    <source>
        <dbReference type="ARBA" id="ARBA00008779"/>
    </source>
</evidence>
<dbReference type="PANTHER" id="PTHR42693">
    <property type="entry name" value="ARYLSULFATASE FAMILY MEMBER"/>
    <property type="match status" value="1"/>
</dbReference>
<comment type="similarity">
    <text evidence="1">Belongs to the sulfatase family.</text>
</comment>
<dbReference type="GO" id="GO:0004065">
    <property type="term" value="F:arylsulfatase activity"/>
    <property type="evidence" value="ECO:0007669"/>
    <property type="project" value="TreeGrafter"/>
</dbReference>
<dbReference type="Gene3D" id="3.40.720.10">
    <property type="entry name" value="Alkaline Phosphatase, subunit A"/>
    <property type="match status" value="1"/>
</dbReference>
<feature type="domain" description="Sulfatase N-terminal" evidence="2">
    <location>
        <begin position="284"/>
        <end position="562"/>
    </location>
</feature>
<protein>
    <submittedName>
        <fullName evidence="3">Sulfatase</fullName>
    </submittedName>
</protein>
<dbReference type="PANTHER" id="PTHR42693:SF33">
    <property type="entry name" value="ARYLSULFATASE"/>
    <property type="match status" value="1"/>
</dbReference>
<name>A0A2X2W307_CLOCO</name>
<evidence type="ECO:0000313" key="4">
    <source>
        <dbReference type="Proteomes" id="UP000250223"/>
    </source>
</evidence>
<dbReference type="InterPro" id="IPR000917">
    <property type="entry name" value="Sulfatase_N"/>
</dbReference>
<dbReference type="InterPro" id="IPR017850">
    <property type="entry name" value="Alkaline_phosphatase_core_sf"/>
</dbReference>